<evidence type="ECO:0000256" key="4">
    <source>
        <dbReference type="ARBA" id="ARBA00022692"/>
    </source>
</evidence>
<comment type="subcellular location">
    <subcellularLocation>
        <location evidence="1 7">Cell membrane</location>
        <topology evidence="1 7">Multi-pass membrane protein</topology>
    </subcellularLocation>
</comment>
<feature type="domain" description="ABC transmembrane type-1" evidence="8">
    <location>
        <begin position="64"/>
        <end position="248"/>
    </location>
</feature>
<organism evidence="9 10">
    <name type="scientific">Actinomadura parmotrematis</name>
    <dbReference type="NCBI Taxonomy" id="2864039"/>
    <lineage>
        <taxon>Bacteria</taxon>
        <taxon>Bacillati</taxon>
        <taxon>Actinomycetota</taxon>
        <taxon>Actinomycetes</taxon>
        <taxon>Streptosporangiales</taxon>
        <taxon>Thermomonosporaceae</taxon>
        <taxon>Actinomadura</taxon>
    </lineage>
</organism>
<evidence type="ECO:0000313" key="9">
    <source>
        <dbReference type="EMBL" id="MBW8485653.1"/>
    </source>
</evidence>
<accession>A0ABS7FYY4</accession>
<evidence type="ECO:0000256" key="3">
    <source>
        <dbReference type="ARBA" id="ARBA00022475"/>
    </source>
</evidence>
<keyword evidence="2 7" id="KW-0813">Transport</keyword>
<evidence type="ECO:0000256" key="6">
    <source>
        <dbReference type="ARBA" id="ARBA00023136"/>
    </source>
</evidence>
<dbReference type="InterPro" id="IPR035906">
    <property type="entry name" value="MetI-like_sf"/>
</dbReference>
<evidence type="ECO:0000313" key="10">
    <source>
        <dbReference type="Proteomes" id="UP000774570"/>
    </source>
</evidence>
<dbReference type="RefSeq" id="WP_220168885.1">
    <property type="nucleotide sequence ID" value="NZ_JAIBOA010000017.1"/>
</dbReference>
<name>A0ABS7FYY4_9ACTN</name>
<dbReference type="PROSITE" id="PS50928">
    <property type="entry name" value="ABC_TM1"/>
    <property type="match status" value="1"/>
</dbReference>
<keyword evidence="3" id="KW-1003">Cell membrane</keyword>
<reference evidence="9 10" key="1">
    <citation type="submission" date="2021-07" db="EMBL/GenBank/DDBJ databases">
        <title>Actinomadura sp. PM05-2 isolated from lichen.</title>
        <authorList>
            <person name="Somphong A."/>
            <person name="Phongsopitanun W."/>
            <person name="Tanasupawat S."/>
            <person name="Peongsungnone V."/>
        </authorList>
    </citation>
    <scope>NUCLEOTIDE SEQUENCE [LARGE SCALE GENOMIC DNA]</scope>
    <source>
        <strain evidence="9 10">PM05-2</strain>
    </source>
</reference>
<evidence type="ECO:0000256" key="1">
    <source>
        <dbReference type="ARBA" id="ARBA00004651"/>
    </source>
</evidence>
<feature type="transmembrane region" description="Helical" evidence="7">
    <location>
        <begin position="12"/>
        <end position="36"/>
    </location>
</feature>
<feature type="transmembrane region" description="Helical" evidence="7">
    <location>
        <begin position="128"/>
        <end position="148"/>
    </location>
</feature>
<evidence type="ECO:0000259" key="8">
    <source>
        <dbReference type="PROSITE" id="PS50928"/>
    </source>
</evidence>
<keyword evidence="6 7" id="KW-0472">Membrane</keyword>
<comment type="similarity">
    <text evidence="7">Belongs to the binding-protein-dependent transport system permease family.</text>
</comment>
<feature type="transmembrane region" description="Helical" evidence="7">
    <location>
        <begin position="102"/>
        <end position="122"/>
    </location>
</feature>
<protein>
    <submittedName>
        <fullName evidence="9">ABC transporter permease subunit</fullName>
    </submittedName>
</protein>
<feature type="transmembrane region" description="Helical" evidence="7">
    <location>
        <begin position="175"/>
        <end position="199"/>
    </location>
</feature>
<sequence length="264" mass="26730">MTAVAGRRAAVPGWVSPLAGVVGVLAAWELLALTVFGGGNAVPTPQGVVSQLADDGWAFYGPHVRGTASEALRGFLWGNAVAVAMALLVILVPPLERVVTQLAVASYCLPIIAVGPILTVVFDGDTPMVALSALSVVFTTLIGMLAGLRAADKASLDVVRAYGGGRWALLRRVRLTAALPAAFTALKIAAPAAVLGAIIGEFMGRVPAGLGLAMIVAQQQLNVERTWGVALVAGALAGAAYALIALAGRLATPWARAGTPGGGR</sequence>
<feature type="transmembrane region" description="Helical" evidence="7">
    <location>
        <begin position="75"/>
        <end position="95"/>
    </location>
</feature>
<dbReference type="PANTHER" id="PTHR30151">
    <property type="entry name" value="ALKANE SULFONATE ABC TRANSPORTER-RELATED, MEMBRANE SUBUNIT"/>
    <property type="match status" value="1"/>
</dbReference>
<evidence type="ECO:0000256" key="7">
    <source>
        <dbReference type="RuleBase" id="RU363032"/>
    </source>
</evidence>
<dbReference type="InterPro" id="IPR000515">
    <property type="entry name" value="MetI-like"/>
</dbReference>
<keyword evidence="4 7" id="KW-0812">Transmembrane</keyword>
<keyword evidence="10" id="KW-1185">Reference proteome</keyword>
<dbReference type="CDD" id="cd06261">
    <property type="entry name" value="TM_PBP2"/>
    <property type="match status" value="1"/>
</dbReference>
<gene>
    <name evidence="9" type="ORF">K1Y72_24950</name>
</gene>
<keyword evidence="5 7" id="KW-1133">Transmembrane helix</keyword>
<dbReference type="SUPFAM" id="SSF161098">
    <property type="entry name" value="MetI-like"/>
    <property type="match status" value="1"/>
</dbReference>
<dbReference type="EMBL" id="JAIBOA010000017">
    <property type="protein sequence ID" value="MBW8485653.1"/>
    <property type="molecule type" value="Genomic_DNA"/>
</dbReference>
<comment type="caution">
    <text evidence="9">The sequence shown here is derived from an EMBL/GenBank/DDBJ whole genome shotgun (WGS) entry which is preliminary data.</text>
</comment>
<dbReference type="Pfam" id="PF00528">
    <property type="entry name" value="BPD_transp_1"/>
    <property type="match status" value="1"/>
</dbReference>
<dbReference type="Proteomes" id="UP000774570">
    <property type="component" value="Unassembled WGS sequence"/>
</dbReference>
<proteinExistence type="inferred from homology"/>
<dbReference type="Gene3D" id="1.10.3720.10">
    <property type="entry name" value="MetI-like"/>
    <property type="match status" value="1"/>
</dbReference>
<dbReference type="PANTHER" id="PTHR30151:SF20">
    <property type="entry name" value="ABC TRANSPORTER PERMEASE PROTEIN HI_0355-RELATED"/>
    <property type="match status" value="1"/>
</dbReference>
<evidence type="ECO:0000256" key="5">
    <source>
        <dbReference type="ARBA" id="ARBA00022989"/>
    </source>
</evidence>
<evidence type="ECO:0000256" key="2">
    <source>
        <dbReference type="ARBA" id="ARBA00022448"/>
    </source>
</evidence>
<feature type="transmembrane region" description="Helical" evidence="7">
    <location>
        <begin position="227"/>
        <end position="247"/>
    </location>
</feature>